<sequence>MSNPELVLLFLLAAVVGVPLFNRLGMSPVLAYLAAGLVLGPSVLNLVSDAETLLHFSELGIILMLFVLGLELSPARVIQLKSAIFVLGSGQMLLTMAAFTGVGMAFDLGWKTALVLGAALALSSTAFAVQLLKEHGLLASKRGQDSFAILLFQDMAVVPLMLMLAFLAPGGEETHLAPWYWILGALVGIGLFARFGLARLMEAVVASKVREVLTALALLLVLGSAWMMEELGLSAGMGAFLAGTLLANSSYRHQLHADIEPFKGLLLGLFFMAIGMMLKLDLLWTAPQKVLVAMVLFLVVKVAVLWLLARLWGHGGINALQLAVLLSEGGEFAFVLASQAGNRGLLSPDQQELLVLVVGLSMVLTPWLFGWVKKACNKVQPTEEAPGPAPSNKPRVIVAGFGRFGQIVGRVLAAYRIPFIALDKNATHVSLVRRYGAEVFLGNATEYDLLDQARAHEADILVVAVDDKRDSMAIIALCQARFPHLKLLARAIDRLHAIELKEKGIHKVFRETFNAGLQATHATLMELGIPESEVLDIISKFREHDEKLLDSAVEHLDDEEARIRMVRASRQELAKLLRQDAEL</sequence>
<feature type="transmembrane region" description="Helical" evidence="10">
    <location>
        <begin position="290"/>
        <end position="308"/>
    </location>
</feature>
<organism evidence="12 13">
    <name type="scientific">Gallaecimonas xiamenensis 3-C-1</name>
    <dbReference type="NCBI Taxonomy" id="745411"/>
    <lineage>
        <taxon>Bacteria</taxon>
        <taxon>Pseudomonadati</taxon>
        <taxon>Pseudomonadota</taxon>
        <taxon>Gammaproteobacteria</taxon>
        <taxon>Enterobacterales</taxon>
        <taxon>Gallaecimonadaceae</taxon>
        <taxon>Gallaecimonas</taxon>
    </lineage>
</organism>
<dbReference type="Pfam" id="PF02254">
    <property type="entry name" value="TrkA_N"/>
    <property type="match status" value="1"/>
</dbReference>
<dbReference type="InterPro" id="IPR006153">
    <property type="entry name" value="Cation/H_exchanger_TM"/>
</dbReference>
<feature type="transmembrane region" description="Helical" evidence="10">
    <location>
        <begin position="112"/>
        <end position="132"/>
    </location>
</feature>
<dbReference type="SUPFAM" id="SSF51735">
    <property type="entry name" value="NAD(P)-binding Rossmann-fold domains"/>
    <property type="match status" value="1"/>
</dbReference>
<feature type="transmembrane region" description="Helical" evidence="10">
    <location>
        <begin position="179"/>
        <end position="197"/>
    </location>
</feature>
<keyword evidence="13" id="KW-1185">Reference proteome</keyword>
<dbReference type="STRING" id="745411.B3C1_00825"/>
<keyword evidence="7 10" id="KW-1133">Transmembrane helix</keyword>
<evidence type="ECO:0000256" key="2">
    <source>
        <dbReference type="ARBA" id="ARBA00022448"/>
    </source>
</evidence>
<feature type="transmembrane region" description="Helical" evidence="10">
    <location>
        <begin position="353"/>
        <end position="372"/>
    </location>
</feature>
<dbReference type="Proteomes" id="UP000006755">
    <property type="component" value="Unassembled WGS sequence"/>
</dbReference>
<evidence type="ECO:0000256" key="8">
    <source>
        <dbReference type="ARBA" id="ARBA00023065"/>
    </source>
</evidence>
<feature type="transmembrane region" description="Helical" evidence="10">
    <location>
        <begin position="53"/>
        <end position="72"/>
    </location>
</feature>
<accession>K2K4S0</accession>
<dbReference type="EMBL" id="AMRI01000001">
    <property type="protein sequence ID" value="EKE77959.1"/>
    <property type="molecule type" value="Genomic_DNA"/>
</dbReference>
<feature type="transmembrane region" description="Helical" evidence="10">
    <location>
        <begin position="320"/>
        <end position="341"/>
    </location>
</feature>
<gene>
    <name evidence="12" type="ORF">B3C1_00825</name>
</gene>
<feature type="transmembrane region" description="Helical" evidence="10">
    <location>
        <begin position="84"/>
        <end position="106"/>
    </location>
</feature>
<evidence type="ECO:0000256" key="7">
    <source>
        <dbReference type="ARBA" id="ARBA00022989"/>
    </source>
</evidence>
<evidence type="ECO:0000256" key="4">
    <source>
        <dbReference type="ARBA" id="ARBA00022538"/>
    </source>
</evidence>
<feature type="transmembrane region" description="Helical" evidence="10">
    <location>
        <begin position="209"/>
        <end position="227"/>
    </location>
</feature>
<dbReference type="GO" id="GO:0012505">
    <property type="term" value="C:endomembrane system"/>
    <property type="evidence" value="ECO:0007669"/>
    <property type="project" value="UniProtKB-SubCell"/>
</dbReference>
<keyword evidence="3" id="KW-0050">Antiport</keyword>
<protein>
    <submittedName>
        <fullName evidence="12">Potassium efflux system protein</fullName>
    </submittedName>
</protein>
<feature type="transmembrane region" description="Helical" evidence="10">
    <location>
        <begin position="233"/>
        <end position="252"/>
    </location>
</feature>
<feature type="domain" description="RCK N-terminal" evidence="11">
    <location>
        <begin position="393"/>
        <end position="512"/>
    </location>
</feature>
<feature type="transmembrane region" description="Helical" evidence="10">
    <location>
        <begin position="147"/>
        <end position="167"/>
    </location>
</feature>
<dbReference type="OrthoDB" id="9781411at2"/>
<dbReference type="eggNOG" id="COG0475">
    <property type="taxonomic scope" value="Bacteria"/>
</dbReference>
<dbReference type="FunFam" id="3.40.50.720:FF:000036">
    <property type="entry name" value="Glutathione-regulated potassium-efflux system protein KefB"/>
    <property type="match status" value="1"/>
</dbReference>
<comment type="caution">
    <text evidence="12">The sequence shown here is derived from an EMBL/GenBank/DDBJ whole genome shotgun (WGS) entry which is preliminary data.</text>
</comment>
<evidence type="ECO:0000313" key="12">
    <source>
        <dbReference type="EMBL" id="EKE77959.1"/>
    </source>
</evidence>
<keyword evidence="5 10" id="KW-0812">Transmembrane</keyword>
<feature type="transmembrane region" description="Helical" evidence="10">
    <location>
        <begin position="6"/>
        <end position="22"/>
    </location>
</feature>
<keyword evidence="2" id="KW-0813">Transport</keyword>
<dbReference type="GO" id="GO:1902600">
    <property type="term" value="P:proton transmembrane transport"/>
    <property type="evidence" value="ECO:0007669"/>
    <property type="project" value="InterPro"/>
</dbReference>
<dbReference type="InterPro" id="IPR038770">
    <property type="entry name" value="Na+/solute_symporter_sf"/>
</dbReference>
<dbReference type="GO" id="GO:0006813">
    <property type="term" value="P:potassium ion transport"/>
    <property type="evidence" value="ECO:0007669"/>
    <property type="project" value="UniProtKB-KW"/>
</dbReference>
<feature type="transmembrane region" description="Helical" evidence="10">
    <location>
        <begin position="29"/>
        <end position="47"/>
    </location>
</feature>
<evidence type="ECO:0000313" key="13">
    <source>
        <dbReference type="Proteomes" id="UP000006755"/>
    </source>
</evidence>
<keyword evidence="9 10" id="KW-0472">Membrane</keyword>
<dbReference type="RefSeq" id="WP_008482263.1">
    <property type="nucleotide sequence ID" value="NZ_AMRI01000001.1"/>
</dbReference>
<dbReference type="InterPro" id="IPR036291">
    <property type="entry name" value="NAD(P)-bd_dom_sf"/>
</dbReference>
<keyword evidence="4" id="KW-0633">Potassium transport</keyword>
<reference evidence="12 13" key="1">
    <citation type="journal article" date="2012" name="J. Bacteriol.">
        <title>Genome Sequence of Gallaecimonas xiamenensis Type Strain 3-C-1.</title>
        <authorList>
            <person name="Lai Q."/>
            <person name="Wang L."/>
            <person name="Wang W."/>
            <person name="Shao Z."/>
        </authorList>
    </citation>
    <scope>NUCLEOTIDE SEQUENCE [LARGE SCALE GENOMIC DNA]</scope>
    <source>
        <strain evidence="12 13">3-C-1</strain>
    </source>
</reference>
<dbReference type="Pfam" id="PF00999">
    <property type="entry name" value="Na_H_Exchanger"/>
    <property type="match status" value="1"/>
</dbReference>
<dbReference type="Gene3D" id="1.20.1530.20">
    <property type="match status" value="1"/>
</dbReference>
<dbReference type="GO" id="GO:0005886">
    <property type="term" value="C:plasma membrane"/>
    <property type="evidence" value="ECO:0007669"/>
    <property type="project" value="TreeGrafter"/>
</dbReference>
<dbReference type="eggNOG" id="COG1226">
    <property type="taxonomic scope" value="Bacteria"/>
</dbReference>
<evidence type="ECO:0000256" key="5">
    <source>
        <dbReference type="ARBA" id="ARBA00022692"/>
    </source>
</evidence>
<dbReference type="PROSITE" id="PS51201">
    <property type="entry name" value="RCK_N"/>
    <property type="match status" value="1"/>
</dbReference>
<feature type="transmembrane region" description="Helical" evidence="10">
    <location>
        <begin position="264"/>
        <end position="284"/>
    </location>
</feature>
<dbReference type="AlphaFoldDB" id="K2K4S0"/>
<dbReference type="PATRIC" id="fig|745411.4.peg.157"/>
<evidence type="ECO:0000256" key="1">
    <source>
        <dbReference type="ARBA" id="ARBA00004127"/>
    </source>
</evidence>
<evidence type="ECO:0000256" key="3">
    <source>
        <dbReference type="ARBA" id="ARBA00022449"/>
    </source>
</evidence>
<comment type="subcellular location">
    <subcellularLocation>
        <location evidence="1">Endomembrane system</location>
        <topology evidence="1">Multi-pass membrane protein</topology>
    </subcellularLocation>
</comment>
<dbReference type="PANTHER" id="PTHR46157:SF4">
    <property type="entry name" value="K(+) EFFLUX ANTIPORTER 3, CHLOROPLASTIC"/>
    <property type="match status" value="1"/>
</dbReference>
<proteinExistence type="predicted"/>
<dbReference type="Gene3D" id="3.40.50.720">
    <property type="entry name" value="NAD(P)-binding Rossmann-like Domain"/>
    <property type="match status" value="1"/>
</dbReference>
<keyword evidence="6" id="KW-0630">Potassium</keyword>
<evidence type="ECO:0000256" key="6">
    <source>
        <dbReference type="ARBA" id="ARBA00022958"/>
    </source>
</evidence>
<evidence type="ECO:0000256" key="10">
    <source>
        <dbReference type="SAM" id="Phobius"/>
    </source>
</evidence>
<dbReference type="InterPro" id="IPR003148">
    <property type="entry name" value="RCK_N"/>
</dbReference>
<name>K2K4S0_9GAMM</name>
<dbReference type="PANTHER" id="PTHR46157">
    <property type="entry name" value="K(+) EFFLUX ANTIPORTER 3, CHLOROPLASTIC"/>
    <property type="match status" value="1"/>
</dbReference>
<keyword evidence="8" id="KW-0406">Ion transport</keyword>
<evidence type="ECO:0000259" key="11">
    <source>
        <dbReference type="PROSITE" id="PS51201"/>
    </source>
</evidence>
<dbReference type="GO" id="GO:0015297">
    <property type="term" value="F:antiporter activity"/>
    <property type="evidence" value="ECO:0007669"/>
    <property type="project" value="UniProtKB-KW"/>
</dbReference>
<evidence type="ECO:0000256" key="9">
    <source>
        <dbReference type="ARBA" id="ARBA00023136"/>
    </source>
</evidence>